<gene>
    <name evidence="1" type="ORF">GCM10008957_03300</name>
</gene>
<reference evidence="1" key="2">
    <citation type="submission" date="2020-09" db="EMBL/GenBank/DDBJ databases">
        <authorList>
            <person name="Sun Q."/>
            <person name="Ohkuma M."/>
        </authorList>
    </citation>
    <scope>NUCLEOTIDE SEQUENCE</scope>
    <source>
        <strain evidence="1">JCM 31311</strain>
    </source>
</reference>
<protein>
    <submittedName>
        <fullName evidence="1">Uncharacterized protein</fullName>
    </submittedName>
</protein>
<sequence>MPNIPMELETLAECLRAAGKESVSISIATFEGINGPRCEWTLNIGRLFLEFTKKESNELSIRSNAPCIPKTDTVTRISPARVRDYAQQWAWSLSI</sequence>
<dbReference type="EMBL" id="BMQL01000001">
    <property type="protein sequence ID" value="GGQ94488.1"/>
    <property type="molecule type" value="Genomic_DNA"/>
</dbReference>
<reference evidence="1" key="1">
    <citation type="journal article" date="2014" name="Int. J. Syst. Evol. Microbiol.">
        <title>Complete genome sequence of Corynebacterium casei LMG S-19264T (=DSM 44701T), isolated from a smear-ripened cheese.</title>
        <authorList>
            <consortium name="US DOE Joint Genome Institute (JGI-PGF)"/>
            <person name="Walter F."/>
            <person name="Albersmeier A."/>
            <person name="Kalinowski J."/>
            <person name="Ruckert C."/>
        </authorList>
    </citation>
    <scope>NUCLEOTIDE SEQUENCE</scope>
    <source>
        <strain evidence="1">JCM 31311</strain>
    </source>
</reference>
<keyword evidence="2" id="KW-1185">Reference proteome</keyword>
<dbReference type="Proteomes" id="UP000603865">
    <property type="component" value="Unassembled WGS sequence"/>
</dbReference>
<dbReference type="AlphaFoldDB" id="A0A918EZP3"/>
<evidence type="ECO:0000313" key="1">
    <source>
        <dbReference type="EMBL" id="GGQ94488.1"/>
    </source>
</evidence>
<evidence type="ECO:0000313" key="2">
    <source>
        <dbReference type="Proteomes" id="UP000603865"/>
    </source>
</evidence>
<proteinExistence type="predicted"/>
<comment type="caution">
    <text evidence="1">The sequence shown here is derived from an EMBL/GenBank/DDBJ whole genome shotgun (WGS) entry which is preliminary data.</text>
</comment>
<organism evidence="1 2">
    <name type="scientific">Deinococcus ruber</name>
    <dbReference type="NCBI Taxonomy" id="1848197"/>
    <lineage>
        <taxon>Bacteria</taxon>
        <taxon>Thermotogati</taxon>
        <taxon>Deinococcota</taxon>
        <taxon>Deinococci</taxon>
        <taxon>Deinococcales</taxon>
        <taxon>Deinococcaceae</taxon>
        <taxon>Deinococcus</taxon>
    </lineage>
</organism>
<accession>A0A918EZP3</accession>
<dbReference type="RefSeq" id="WP_189087732.1">
    <property type="nucleotide sequence ID" value="NZ_BMQL01000001.1"/>
</dbReference>
<name>A0A918EZP3_9DEIO</name>